<evidence type="ECO:0000313" key="2">
    <source>
        <dbReference type="EMBL" id="ACB63986.1"/>
    </source>
</evidence>
<dbReference type="HOGENOM" id="CLU_1881780_0_0_4"/>
<accession>B1YPK9</accession>
<reference evidence="3" key="1">
    <citation type="submission" date="2008-04" db="EMBL/GenBank/DDBJ databases">
        <title>Complete sequence of chromosome 1 of Burkholderia ambifaria MC40-6.</title>
        <authorList>
            <person name="Copeland A."/>
            <person name="Lucas S."/>
            <person name="Lapidus A."/>
            <person name="Glavina del Rio T."/>
            <person name="Dalin E."/>
            <person name="Tice H."/>
            <person name="Pitluck S."/>
            <person name="Chain P."/>
            <person name="Malfatti S."/>
            <person name="Shin M."/>
            <person name="Vergez L."/>
            <person name="Lang D."/>
            <person name="Schmutz J."/>
            <person name="Larimer F."/>
            <person name="Land M."/>
            <person name="Hauser L."/>
            <person name="Kyrpides N."/>
            <person name="Lykidis A."/>
            <person name="Ramette A."/>
            <person name="Konstantinidis K."/>
            <person name="Tiedje J."/>
            <person name="Richardson P."/>
        </authorList>
    </citation>
    <scope>NUCLEOTIDE SEQUENCE [LARGE SCALE GENOMIC DNA]</scope>
    <source>
        <strain evidence="3">MC40-6</strain>
    </source>
</reference>
<name>B1YPK9_BURA4</name>
<dbReference type="AlphaFoldDB" id="B1YPK9"/>
<dbReference type="EMBL" id="CP001025">
    <property type="protein sequence ID" value="ACB63986.1"/>
    <property type="molecule type" value="Genomic_DNA"/>
</dbReference>
<proteinExistence type="predicted"/>
<protein>
    <submittedName>
        <fullName evidence="2">Uncharacterized protein</fullName>
    </submittedName>
</protein>
<gene>
    <name evidence="2" type="ordered locus">BamMC406_1499</name>
</gene>
<dbReference type="OrthoDB" id="5571399at2"/>
<dbReference type="KEGG" id="bac:BamMC406_1499"/>
<dbReference type="PANTHER" id="PTHR43102:SF2">
    <property type="entry name" value="GAF DOMAIN-CONTAINING PROTEIN"/>
    <property type="match status" value="1"/>
</dbReference>
<dbReference type="PANTHER" id="PTHR43102">
    <property type="entry name" value="SLR1143 PROTEIN"/>
    <property type="match status" value="1"/>
</dbReference>
<organism evidence="2 3">
    <name type="scientific">Burkholderia ambifaria (strain MC40-6)</name>
    <dbReference type="NCBI Taxonomy" id="398577"/>
    <lineage>
        <taxon>Bacteria</taxon>
        <taxon>Pseudomonadati</taxon>
        <taxon>Pseudomonadota</taxon>
        <taxon>Betaproteobacteria</taxon>
        <taxon>Burkholderiales</taxon>
        <taxon>Burkholderiaceae</taxon>
        <taxon>Burkholderia</taxon>
        <taxon>Burkholderia cepacia complex</taxon>
    </lineage>
</organism>
<sequence length="135" mass="14657">MAHALLANDPMVIPDARKDDRFHDNPLVTGQPGIRFHAGRPLAAPNGLTASTRDRAKSAPAHSPASAATIHRALERRRSGRRRRADLARVTPALAQHNPSDARGYAIRFSVGHAAYEPARHHTVAALLALPDLHR</sequence>
<evidence type="ECO:0000313" key="3">
    <source>
        <dbReference type="Proteomes" id="UP000001680"/>
    </source>
</evidence>
<dbReference type="Proteomes" id="UP000001680">
    <property type="component" value="Chromosome 1"/>
</dbReference>
<dbReference type="SUPFAM" id="SSF55781">
    <property type="entry name" value="GAF domain-like"/>
    <property type="match status" value="1"/>
</dbReference>
<feature type="compositionally biased region" description="Low complexity" evidence="1">
    <location>
        <begin position="58"/>
        <end position="68"/>
    </location>
</feature>
<feature type="region of interest" description="Disordered" evidence="1">
    <location>
        <begin position="27"/>
        <end position="71"/>
    </location>
</feature>
<evidence type="ECO:0000256" key="1">
    <source>
        <dbReference type="SAM" id="MobiDB-lite"/>
    </source>
</evidence>